<name>A0A1J4SK47_9BACT</name>
<keyword evidence="7 11" id="KW-0862">Zinc</keyword>
<dbReference type="EMBL" id="MNUO01000008">
    <property type="protein sequence ID" value="OIN98621.1"/>
    <property type="molecule type" value="Genomic_DNA"/>
</dbReference>
<comment type="cofactor">
    <cofactor evidence="11">
        <name>Zn(2+)</name>
        <dbReference type="ChEBI" id="CHEBI:29105"/>
    </cofactor>
    <text evidence="11">Binds 1 zinc ion per subunit.</text>
</comment>
<comment type="caution">
    <text evidence="13">The sequence shown here is derived from an EMBL/GenBank/DDBJ whole genome shotgun (WGS) entry which is preliminary data.</text>
</comment>
<evidence type="ECO:0000313" key="14">
    <source>
        <dbReference type="Proteomes" id="UP000182278"/>
    </source>
</evidence>
<protein>
    <submittedName>
        <fullName evidence="13">Transcriptional repressor</fullName>
    </submittedName>
</protein>
<dbReference type="Proteomes" id="UP000182278">
    <property type="component" value="Unassembled WGS sequence"/>
</dbReference>
<feature type="binding site" evidence="11">
    <location>
        <position position="137"/>
    </location>
    <ligand>
        <name>Zn(2+)</name>
        <dbReference type="ChEBI" id="CHEBI:29105"/>
    </ligand>
</feature>
<evidence type="ECO:0000256" key="9">
    <source>
        <dbReference type="ARBA" id="ARBA00023125"/>
    </source>
</evidence>
<keyword evidence="12" id="KW-0408">Iron</keyword>
<dbReference type="PANTHER" id="PTHR33202:SF2">
    <property type="entry name" value="FERRIC UPTAKE REGULATION PROTEIN"/>
    <property type="match status" value="1"/>
</dbReference>
<keyword evidence="8" id="KW-0805">Transcription regulation</keyword>
<dbReference type="InterPro" id="IPR043135">
    <property type="entry name" value="Fur_C"/>
</dbReference>
<keyword evidence="9" id="KW-0238">DNA-binding</keyword>
<evidence type="ECO:0000256" key="5">
    <source>
        <dbReference type="ARBA" id="ARBA00022491"/>
    </source>
</evidence>
<keyword evidence="5" id="KW-0678">Repressor</keyword>
<dbReference type="STRING" id="1817893.AUJ66_00665"/>
<evidence type="ECO:0000256" key="3">
    <source>
        <dbReference type="ARBA" id="ARBA00011738"/>
    </source>
</evidence>
<evidence type="ECO:0000256" key="8">
    <source>
        <dbReference type="ARBA" id="ARBA00023015"/>
    </source>
</evidence>
<dbReference type="Gene3D" id="1.10.10.10">
    <property type="entry name" value="Winged helix-like DNA-binding domain superfamily/Winged helix DNA-binding domain"/>
    <property type="match status" value="1"/>
</dbReference>
<feature type="binding site" evidence="11">
    <location>
        <position position="140"/>
    </location>
    <ligand>
        <name>Zn(2+)</name>
        <dbReference type="ChEBI" id="CHEBI:29105"/>
    </ligand>
</feature>
<gene>
    <name evidence="13" type="ORF">AUJ66_00665</name>
</gene>
<dbReference type="GO" id="GO:0000976">
    <property type="term" value="F:transcription cis-regulatory region binding"/>
    <property type="evidence" value="ECO:0007669"/>
    <property type="project" value="TreeGrafter"/>
</dbReference>
<organism evidence="13 14">
    <name type="scientific">Candidatus Desantisbacteria bacterium CG1_02_38_46</name>
    <dbReference type="NCBI Taxonomy" id="1817893"/>
    <lineage>
        <taxon>Bacteria</taxon>
        <taxon>Candidatus Desantisiibacteriota</taxon>
    </lineage>
</organism>
<dbReference type="InterPro" id="IPR036388">
    <property type="entry name" value="WH-like_DNA-bd_sf"/>
</dbReference>
<feature type="binding site" evidence="12">
    <location>
        <position position="129"/>
    </location>
    <ligand>
        <name>Fe cation</name>
        <dbReference type="ChEBI" id="CHEBI:24875"/>
    </ligand>
</feature>
<evidence type="ECO:0000256" key="7">
    <source>
        <dbReference type="ARBA" id="ARBA00022833"/>
    </source>
</evidence>
<comment type="subcellular location">
    <subcellularLocation>
        <location evidence="1">Cytoplasm</location>
    </subcellularLocation>
</comment>
<dbReference type="InterPro" id="IPR036390">
    <property type="entry name" value="WH_DNA-bd_sf"/>
</dbReference>
<evidence type="ECO:0000256" key="12">
    <source>
        <dbReference type="PIRSR" id="PIRSR602481-2"/>
    </source>
</evidence>
<reference evidence="13 14" key="1">
    <citation type="journal article" date="2016" name="Environ. Microbiol.">
        <title>Genomic resolution of a cold subsurface aquifer community provides metabolic insights for novel microbes adapted to high CO concentrations.</title>
        <authorList>
            <person name="Probst A.J."/>
            <person name="Castelle C.J."/>
            <person name="Singh A."/>
            <person name="Brown C.T."/>
            <person name="Anantharaman K."/>
            <person name="Sharon I."/>
            <person name="Hug L.A."/>
            <person name="Burstein D."/>
            <person name="Emerson J.B."/>
            <person name="Thomas B.C."/>
            <person name="Banfield J.F."/>
        </authorList>
    </citation>
    <scope>NUCLEOTIDE SEQUENCE [LARGE SCALE GENOMIC DNA]</scope>
    <source>
        <strain evidence="13">CG1_02_38_46</strain>
    </source>
</reference>
<evidence type="ECO:0000256" key="4">
    <source>
        <dbReference type="ARBA" id="ARBA00022490"/>
    </source>
</evidence>
<feature type="binding site" evidence="11">
    <location>
        <position position="97"/>
    </location>
    <ligand>
        <name>Zn(2+)</name>
        <dbReference type="ChEBI" id="CHEBI:29105"/>
    </ligand>
</feature>
<keyword evidence="4" id="KW-0963">Cytoplasm</keyword>
<evidence type="ECO:0000256" key="11">
    <source>
        <dbReference type="PIRSR" id="PIRSR602481-1"/>
    </source>
</evidence>
<dbReference type="GO" id="GO:0003700">
    <property type="term" value="F:DNA-binding transcription factor activity"/>
    <property type="evidence" value="ECO:0007669"/>
    <property type="project" value="InterPro"/>
</dbReference>
<comment type="cofactor">
    <cofactor evidence="12">
        <name>Mn(2+)</name>
        <dbReference type="ChEBI" id="CHEBI:29035"/>
    </cofactor>
    <cofactor evidence="12">
        <name>Fe(2+)</name>
        <dbReference type="ChEBI" id="CHEBI:29033"/>
    </cofactor>
    <text evidence="12">Binds 1 Mn(2+) or Fe(2+) ion per subunit.</text>
</comment>
<dbReference type="PANTHER" id="PTHR33202">
    <property type="entry name" value="ZINC UPTAKE REGULATION PROTEIN"/>
    <property type="match status" value="1"/>
</dbReference>
<dbReference type="CDD" id="cd07153">
    <property type="entry name" value="Fur_like"/>
    <property type="match status" value="1"/>
</dbReference>
<feature type="binding site" evidence="11">
    <location>
        <position position="100"/>
    </location>
    <ligand>
        <name>Zn(2+)</name>
        <dbReference type="ChEBI" id="CHEBI:29105"/>
    </ligand>
</feature>
<dbReference type="SUPFAM" id="SSF46785">
    <property type="entry name" value="Winged helix' DNA-binding domain"/>
    <property type="match status" value="1"/>
</dbReference>
<evidence type="ECO:0000256" key="1">
    <source>
        <dbReference type="ARBA" id="ARBA00004496"/>
    </source>
</evidence>
<keyword evidence="10" id="KW-0804">Transcription</keyword>
<evidence type="ECO:0000256" key="2">
    <source>
        <dbReference type="ARBA" id="ARBA00007957"/>
    </source>
</evidence>
<comment type="similarity">
    <text evidence="2">Belongs to the Fur family.</text>
</comment>
<feature type="binding site" evidence="12">
    <location>
        <position position="93"/>
    </location>
    <ligand>
        <name>Fe cation</name>
        <dbReference type="ChEBI" id="CHEBI:24875"/>
    </ligand>
</feature>
<evidence type="ECO:0000256" key="6">
    <source>
        <dbReference type="ARBA" id="ARBA00022723"/>
    </source>
</evidence>
<dbReference type="AlphaFoldDB" id="A0A1J4SK47"/>
<dbReference type="InterPro" id="IPR002481">
    <property type="entry name" value="FUR"/>
</dbReference>
<dbReference type="Gene3D" id="3.30.1490.190">
    <property type="match status" value="1"/>
</dbReference>
<dbReference type="GO" id="GO:1900376">
    <property type="term" value="P:regulation of secondary metabolite biosynthetic process"/>
    <property type="evidence" value="ECO:0007669"/>
    <property type="project" value="TreeGrafter"/>
</dbReference>
<keyword evidence="6 11" id="KW-0479">Metal-binding</keyword>
<evidence type="ECO:0000256" key="10">
    <source>
        <dbReference type="ARBA" id="ARBA00023163"/>
    </source>
</evidence>
<sequence>MTIYEERFSGYLKEKKLKLTPERHIILDGIFSFHRHFDVEELYERLRKNGEKLSRATIYRAIPLFIESGFIKEILHCRGKASYEHVFGHEHHDHLLCIKCGRIIEFKDDKIEELQDKVCKRYGFKPVEHRLGIRGYCKRCIAIAKIGGGIYGLNTIRNRRKSRNC</sequence>
<dbReference type="GO" id="GO:0045892">
    <property type="term" value="P:negative regulation of DNA-templated transcription"/>
    <property type="evidence" value="ECO:0007669"/>
    <property type="project" value="TreeGrafter"/>
</dbReference>
<accession>A0A1J4SK47</accession>
<comment type="subunit">
    <text evidence="3">Homodimer.</text>
</comment>
<dbReference type="GO" id="GO:0005829">
    <property type="term" value="C:cytosol"/>
    <property type="evidence" value="ECO:0007669"/>
    <property type="project" value="TreeGrafter"/>
</dbReference>
<proteinExistence type="inferred from homology"/>
<feature type="binding site" evidence="12">
    <location>
        <position position="112"/>
    </location>
    <ligand>
        <name>Fe cation</name>
        <dbReference type="ChEBI" id="CHEBI:24875"/>
    </ligand>
</feature>
<dbReference type="Pfam" id="PF01475">
    <property type="entry name" value="FUR"/>
    <property type="match status" value="1"/>
</dbReference>
<feature type="binding site" evidence="12">
    <location>
        <position position="91"/>
    </location>
    <ligand>
        <name>Fe cation</name>
        <dbReference type="ChEBI" id="CHEBI:24875"/>
    </ligand>
</feature>
<evidence type="ECO:0000313" key="13">
    <source>
        <dbReference type="EMBL" id="OIN98621.1"/>
    </source>
</evidence>
<dbReference type="GO" id="GO:0008270">
    <property type="term" value="F:zinc ion binding"/>
    <property type="evidence" value="ECO:0007669"/>
    <property type="project" value="TreeGrafter"/>
</dbReference>